<dbReference type="Gene3D" id="3.30.1120.90">
    <property type="entry name" value="Nucleosome assembly protein"/>
    <property type="match status" value="1"/>
</dbReference>
<evidence type="ECO:0000256" key="2">
    <source>
        <dbReference type="RuleBase" id="RU003876"/>
    </source>
</evidence>
<dbReference type="Proteomes" id="UP000076552">
    <property type="component" value="Unassembled WGS sequence"/>
</dbReference>
<feature type="region of interest" description="Disordered" evidence="3">
    <location>
        <begin position="322"/>
        <end position="341"/>
    </location>
</feature>
<feature type="compositionally biased region" description="Acidic residues" evidence="3">
    <location>
        <begin position="402"/>
        <end position="424"/>
    </location>
</feature>
<feature type="compositionally biased region" description="Acidic residues" evidence="3">
    <location>
        <begin position="330"/>
        <end position="340"/>
    </location>
</feature>
<dbReference type="SUPFAM" id="SSF143113">
    <property type="entry name" value="NAP-like"/>
    <property type="match status" value="1"/>
</dbReference>
<dbReference type="Pfam" id="PF00956">
    <property type="entry name" value="NAP"/>
    <property type="match status" value="1"/>
</dbReference>
<proteinExistence type="inferred from homology"/>
<feature type="region of interest" description="Disordered" evidence="3">
    <location>
        <begin position="389"/>
        <end position="433"/>
    </location>
</feature>
<evidence type="ECO:0000313" key="5">
    <source>
        <dbReference type="Proteomes" id="UP000076552"/>
    </source>
</evidence>
<accession>A0A166NNA3</accession>
<dbReference type="PANTHER" id="PTHR11875">
    <property type="entry name" value="TESTIS-SPECIFIC Y-ENCODED PROTEIN"/>
    <property type="match status" value="1"/>
</dbReference>
<dbReference type="InterPro" id="IPR037231">
    <property type="entry name" value="NAP-like_sf"/>
</dbReference>
<dbReference type="AlphaFoldDB" id="A0A166NNA3"/>
<name>A0A166NNA3_9PEZI</name>
<gene>
    <name evidence="4" type="ORF">CT0861_01920</name>
</gene>
<sequence length="433" mass="49236">RAASRRLPPVLRHHSSLFFDPLHTEFFPSPLPLPLGEKTNRKREYLLSSPGGLFLFKRRPPEYPANEEREISDNLLRFPFFILNHFFKFPSLHSYTTAKMVEMVDTGVTYEQLADLEREFEEVENQIVRKQYELSKPLYEKRAAVISKIPNFWALVFEQSPAEVDEHIQPSDAALLLSSLKNISVSRPEIDNGAANGDPRTLTIRFEFNENEYFEDKVIEKTFWYRHSKSYSGLVSEPVDIKWKDGKDLTEGLLSLAKKVWDQGPITPGKLTAEAEALKSKVEETGMGGVSFFTFFGFVGKRISPEESAATLAKEIADLQARKEGKKTDEEEDDEEEEAQDQIQFELEICPDGDDIAVAIATDLWPEALHYFSKSLRSRAADADEGDRDLLSMIAQAQEAAEMSDADFESDDEDEDEEMGDADETTPNKKRKA</sequence>
<keyword evidence="5" id="KW-1185">Reference proteome</keyword>
<dbReference type="EMBL" id="LFIV01000198">
    <property type="protein sequence ID" value="KZL65871.1"/>
    <property type="molecule type" value="Genomic_DNA"/>
</dbReference>
<evidence type="ECO:0000313" key="4">
    <source>
        <dbReference type="EMBL" id="KZL65871.1"/>
    </source>
</evidence>
<evidence type="ECO:0000256" key="3">
    <source>
        <dbReference type="SAM" id="MobiDB-lite"/>
    </source>
</evidence>
<comment type="caution">
    <text evidence="4">The sequence shown here is derived from an EMBL/GenBank/DDBJ whole genome shotgun (WGS) entry which is preliminary data.</text>
</comment>
<feature type="non-terminal residue" evidence="4">
    <location>
        <position position="1"/>
    </location>
</feature>
<dbReference type="GO" id="GO:0005634">
    <property type="term" value="C:nucleus"/>
    <property type="evidence" value="ECO:0007669"/>
    <property type="project" value="InterPro"/>
</dbReference>
<dbReference type="GO" id="GO:0006334">
    <property type="term" value="P:nucleosome assembly"/>
    <property type="evidence" value="ECO:0007669"/>
    <property type="project" value="InterPro"/>
</dbReference>
<protein>
    <submittedName>
        <fullName evidence="4">NAP family protein</fullName>
    </submittedName>
</protein>
<dbReference type="InterPro" id="IPR002164">
    <property type="entry name" value="NAP_family"/>
</dbReference>
<dbReference type="STRING" id="708197.A0A166NNA3"/>
<reference evidence="4 5" key="1">
    <citation type="submission" date="2015-06" db="EMBL/GenBank/DDBJ databases">
        <title>Survival trade-offs in plant roots during colonization by closely related pathogenic and mutualistic fungi.</title>
        <authorList>
            <person name="Hacquard S."/>
            <person name="Kracher B."/>
            <person name="Hiruma K."/>
            <person name="Weinman A."/>
            <person name="Muench P."/>
            <person name="Garrido Oter R."/>
            <person name="Ver Loren van Themaat E."/>
            <person name="Dallerey J.-F."/>
            <person name="Damm U."/>
            <person name="Henrissat B."/>
            <person name="Lespinet O."/>
            <person name="Thon M."/>
            <person name="Kemen E."/>
            <person name="McHardy A.C."/>
            <person name="Schulze-Lefert P."/>
            <person name="O'Connell R.J."/>
        </authorList>
    </citation>
    <scope>NUCLEOTIDE SEQUENCE [LARGE SCALE GENOMIC DNA]</scope>
    <source>
        <strain evidence="4 5">0861</strain>
    </source>
</reference>
<organism evidence="4 5">
    <name type="scientific">Colletotrichum tofieldiae</name>
    <dbReference type="NCBI Taxonomy" id="708197"/>
    <lineage>
        <taxon>Eukaryota</taxon>
        <taxon>Fungi</taxon>
        <taxon>Dikarya</taxon>
        <taxon>Ascomycota</taxon>
        <taxon>Pezizomycotina</taxon>
        <taxon>Sordariomycetes</taxon>
        <taxon>Hypocreomycetidae</taxon>
        <taxon>Glomerellales</taxon>
        <taxon>Glomerellaceae</taxon>
        <taxon>Colletotrichum</taxon>
        <taxon>Colletotrichum spaethianum species complex</taxon>
    </lineage>
</organism>
<evidence type="ECO:0000256" key="1">
    <source>
        <dbReference type="ARBA" id="ARBA00009947"/>
    </source>
</evidence>
<comment type="similarity">
    <text evidence="1 2">Belongs to the nucleosome assembly protein (NAP) family.</text>
</comment>